<proteinExistence type="predicted"/>
<feature type="compositionally biased region" description="Pro residues" evidence="1">
    <location>
        <begin position="473"/>
        <end position="482"/>
    </location>
</feature>
<feature type="compositionally biased region" description="Low complexity" evidence="1">
    <location>
        <begin position="266"/>
        <end position="298"/>
    </location>
</feature>
<feature type="region of interest" description="Disordered" evidence="1">
    <location>
        <begin position="470"/>
        <end position="494"/>
    </location>
</feature>
<feature type="region of interest" description="Disordered" evidence="1">
    <location>
        <begin position="1"/>
        <end position="51"/>
    </location>
</feature>
<protein>
    <submittedName>
        <fullName evidence="2">Uncharacterized protein</fullName>
    </submittedName>
</protein>
<feature type="compositionally biased region" description="Polar residues" evidence="1">
    <location>
        <begin position="224"/>
        <end position="233"/>
    </location>
</feature>
<feature type="compositionally biased region" description="Low complexity" evidence="1">
    <location>
        <begin position="143"/>
        <end position="152"/>
    </location>
</feature>
<dbReference type="AlphaFoldDB" id="A0A2S5BD69"/>
<evidence type="ECO:0000256" key="1">
    <source>
        <dbReference type="SAM" id="MobiDB-lite"/>
    </source>
</evidence>
<feature type="region of interest" description="Disordered" evidence="1">
    <location>
        <begin position="111"/>
        <end position="446"/>
    </location>
</feature>
<feature type="compositionally biased region" description="Low complexity" evidence="1">
    <location>
        <begin position="241"/>
        <end position="256"/>
    </location>
</feature>
<feature type="region of interest" description="Disordered" evidence="1">
    <location>
        <begin position="71"/>
        <end position="94"/>
    </location>
</feature>
<evidence type="ECO:0000313" key="3">
    <source>
        <dbReference type="Proteomes" id="UP000237144"/>
    </source>
</evidence>
<feature type="compositionally biased region" description="Polar residues" evidence="1">
    <location>
        <begin position="72"/>
        <end position="86"/>
    </location>
</feature>
<evidence type="ECO:0000313" key="2">
    <source>
        <dbReference type="EMBL" id="POY74703.1"/>
    </source>
</evidence>
<organism evidence="2 3">
    <name type="scientific">Rhodotorula taiwanensis</name>
    <dbReference type="NCBI Taxonomy" id="741276"/>
    <lineage>
        <taxon>Eukaryota</taxon>
        <taxon>Fungi</taxon>
        <taxon>Dikarya</taxon>
        <taxon>Basidiomycota</taxon>
        <taxon>Pucciniomycotina</taxon>
        <taxon>Microbotryomycetes</taxon>
        <taxon>Sporidiobolales</taxon>
        <taxon>Sporidiobolaceae</taxon>
        <taxon>Rhodotorula</taxon>
    </lineage>
</organism>
<accession>A0A2S5BD69</accession>
<name>A0A2S5BD69_9BASI</name>
<feature type="compositionally biased region" description="Polar residues" evidence="1">
    <location>
        <begin position="161"/>
        <end position="173"/>
    </location>
</feature>
<feature type="compositionally biased region" description="Acidic residues" evidence="1">
    <location>
        <begin position="362"/>
        <end position="378"/>
    </location>
</feature>
<feature type="compositionally biased region" description="Polar residues" evidence="1">
    <location>
        <begin position="437"/>
        <end position="446"/>
    </location>
</feature>
<feature type="compositionally biased region" description="Basic residues" evidence="1">
    <location>
        <begin position="483"/>
        <end position="494"/>
    </location>
</feature>
<dbReference type="Proteomes" id="UP000237144">
    <property type="component" value="Unassembled WGS sequence"/>
</dbReference>
<reference evidence="2 3" key="1">
    <citation type="journal article" date="2018" name="Front. Microbiol.">
        <title>Prospects for Fungal Bioremediation of Acidic Radioactive Waste Sites: Characterization and Genome Sequence of Rhodotorula taiwanensis MD1149.</title>
        <authorList>
            <person name="Tkavc R."/>
            <person name="Matrosova V.Y."/>
            <person name="Grichenko O.E."/>
            <person name="Gostincar C."/>
            <person name="Volpe R.P."/>
            <person name="Klimenkova P."/>
            <person name="Gaidamakova E.K."/>
            <person name="Zhou C.E."/>
            <person name="Stewart B.J."/>
            <person name="Lyman M.G."/>
            <person name="Malfatti S.A."/>
            <person name="Rubinfeld B."/>
            <person name="Courtot M."/>
            <person name="Singh J."/>
            <person name="Dalgard C.L."/>
            <person name="Hamilton T."/>
            <person name="Frey K.G."/>
            <person name="Gunde-Cimerman N."/>
            <person name="Dugan L."/>
            <person name="Daly M.J."/>
        </authorList>
    </citation>
    <scope>NUCLEOTIDE SEQUENCE [LARGE SCALE GENOMIC DNA]</scope>
    <source>
        <strain evidence="2 3">MD1149</strain>
    </source>
</reference>
<comment type="caution">
    <text evidence="2">The sequence shown here is derived from an EMBL/GenBank/DDBJ whole genome shotgun (WGS) entry which is preliminary data.</text>
</comment>
<sequence>MGDVLWRMDQLESEDRSSLASGTTKGADEARSAAAQLQGLDSPLPPDPDTEKEAASLVDLIASMAMHEELQNARSRTFPSPATTIESPAAAADAGDTSYFSWKRWYGTLSRNPTAGAPRSSASQDDVSQQFRRAIQRAREAEASAASSCSSETYDHGFDSPASSISTWDTSASEADEPPTSVREAVNGPTQPRSVKPGPSARSLRATQSVATLKAPRSLRKTASCASLSSTSVELPPISPYSPSSSTCPTATPSASNLREAESTPLASSTGSSFGSRLASSLRRSASSFTLRRSATSREATSEPVPPIPRSLAPSQTAADRLRDLLMQHDAVVDPSLEPVTPLFDPRLARRNRQQSDSDGSSSEDDHDSSPDEAEEALEVERILRSISPEQRSVFEGDSSDDEDDDPFAPSAASRLAWMAPTTPEQGSAPHFGGPEPSSSPFTLETSAIDSPSRAFAPFDPFAFSLEHISGPELPPVPPSPPRRPRAKVVTKKRSFIDPRTRKICTAPQVTVTPSTPERQRTRF</sequence>
<dbReference type="OrthoDB" id="2529281at2759"/>
<gene>
    <name evidence="2" type="ORF">BMF94_2178</name>
</gene>
<dbReference type="EMBL" id="PJQD01000022">
    <property type="protein sequence ID" value="POY74703.1"/>
    <property type="molecule type" value="Genomic_DNA"/>
</dbReference>
<keyword evidence="3" id="KW-1185">Reference proteome</keyword>
<feature type="compositionally biased region" description="Acidic residues" evidence="1">
    <location>
        <begin position="398"/>
        <end position="407"/>
    </location>
</feature>